<organism evidence="4 5">
    <name type="scientific">Pseudomonas fluorescens</name>
    <dbReference type="NCBI Taxonomy" id="294"/>
    <lineage>
        <taxon>Bacteria</taxon>
        <taxon>Pseudomonadati</taxon>
        <taxon>Pseudomonadota</taxon>
        <taxon>Gammaproteobacteria</taxon>
        <taxon>Pseudomonadales</taxon>
        <taxon>Pseudomonadaceae</taxon>
        <taxon>Pseudomonas</taxon>
    </lineage>
</organism>
<dbReference type="GO" id="GO:0016491">
    <property type="term" value="F:oxidoreductase activity"/>
    <property type="evidence" value="ECO:0007669"/>
    <property type="project" value="UniProtKB-KW"/>
</dbReference>
<dbReference type="SUPFAM" id="SSF51395">
    <property type="entry name" value="FMN-linked oxidoreductases"/>
    <property type="match status" value="1"/>
</dbReference>
<proteinExistence type="predicted"/>
<reference evidence="4 5" key="1">
    <citation type="submission" date="2016-10" db="EMBL/GenBank/DDBJ databases">
        <title>Comparative genome analysis of multiple Pseudomonas spp. focuses on biocontrol and plant growth promoting traits.</title>
        <authorList>
            <person name="Tao X.-Y."/>
            <person name="Taylor C.G."/>
        </authorList>
    </citation>
    <scope>NUCLEOTIDE SEQUENCE [LARGE SCALE GENOMIC DNA]</scope>
    <source>
        <strain evidence="4 5">2F9</strain>
    </source>
</reference>
<comment type="caution">
    <text evidence="4">The sequence shown here is derived from an EMBL/GenBank/DDBJ whole genome shotgun (WGS) entry which is preliminary data.</text>
</comment>
<sequence length="393" mass="42548">MIVATPTFQAATQTLHFGTQAVAKNRLYFSSLGMDLCDEHGFPQPAFFSVYQALMDGGAGFGFLGNASVDADARYNSRGLRLTSAAHAQALRPLFEAARARGFPLGVQLQHYGPQSLPSKQGIILTPSAIASPSILSAYPEARAVAMTEAQIQRCIEQFCVAARYAQQAGATLIQLQASNGYLISSFLSPKTNRRVDDWGGTPLKRARLLLSIVDGIRQATDHKVAVTVRLGMDDGLGAEGQHAALLGDVVAALEASGVAAITCSLGISETFRFFFKNTGQALAMSREGCRYLKRFVRIPLGFTGSVADVAQADEIIASGDADFVGFGRSMLADNDFVAKQLAGRADQLNRCRGDAFCFRDKKEPMAERVYCCVNPAYRRPEQLQQHYEENLQ</sequence>
<dbReference type="Gene3D" id="3.20.20.70">
    <property type="entry name" value="Aldolase class I"/>
    <property type="match status" value="1"/>
</dbReference>
<keyword evidence="2" id="KW-0560">Oxidoreductase</keyword>
<evidence type="ECO:0000256" key="2">
    <source>
        <dbReference type="ARBA" id="ARBA00023002"/>
    </source>
</evidence>
<dbReference type="Proteomes" id="UP000283650">
    <property type="component" value="Unassembled WGS sequence"/>
</dbReference>
<evidence type="ECO:0000313" key="5">
    <source>
        <dbReference type="Proteomes" id="UP000283650"/>
    </source>
</evidence>
<dbReference type="PANTHER" id="PTHR43656">
    <property type="entry name" value="BINDING OXIDOREDUCTASE, PUTATIVE (AFU_ORTHOLOGUE AFUA_2G08260)-RELATED"/>
    <property type="match status" value="1"/>
</dbReference>
<evidence type="ECO:0000313" key="4">
    <source>
        <dbReference type="EMBL" id="RON88760.1"/>
    </source>
</evidence>
<feature type="domain" description="NADH:flavin oxidoreductase/NADH oxidase N-terminal" evidence="3">
    <location>
        <begin position="24"/>
        <end position="347"/>
    </location>
</feature>
<gene>
    <name evidence="4" type="ORF">BK672_25060</name>
</gene>
<dbReference type="GO" id="GO:0010181">
    <property type="term" value="F:FMN binding"/>
    <property type="evidence" value="ECO:0007669"/>
    <property type="project" value="InterPro"/>
</dbReference>
<dbReference type="PANTHER" id="PTHR43656:SF2">
    <property type="entry name" value="BINDING OXIDOREDUCTASE, PUTATIVE (AFU_ORTHOLOGUE AFUA_2G08260)-RELATED"/>
    <property type="match status" value="1"/>
</dbReference>
<name>A0A423MTT0_PSEFL</name>
<evidence type="ECO:0000256" key="1">
    <source>
        <dbReference type="ARBA" id="ARBA00022630"/>
    </source>
</evidence>
<dbReference type="InterPro" id="IPR001155">
    <property type="entry name" value="OxRdtase_FMN_N"/>
</dbReference>
<evidence type="ECO:0000259" key="3">
    <source>
        <dbReference type="Pfam" id="PF00724"/>
    </source>
</evidence>
<dbReference type="InterPro" id="IPR051799">
    <property type="entry name" value="NADH_flavin_oxidoreductase"/>
</dbReference>
<dbReference type="AlphaFoldDB" id="A0A423MTT0"/>
<keyword evidence="1" id="KW-0285">Flavoprotein</keyword>
<dbReference type="InterPro" id="IPR013785">
    <property type="entry name" value="Aldolase_TIM"/>
</dbReference>
<accession>A0A423MTT0</accession>
<dbReference type="RefSeq" id="WP_123376655.1">
    <property type="nucleotide sequence ID" value="NZ_MOBY01000032.1"/>
</dbReference>
<protein>
    <submittedName>
        <fullName evidence="4">NADH:flavin oxidoreductase</fullName>
    </submittedName>
</protein>
<dbReference type="Pfam" id="PF00724">
    <property type="entry name" value="Oxidored_FMN"/>
    <property type="match status" value="1"/>
</dbReference>
<dbReference type="EMBL" id="MOBY01000032">
    <property type="protein sequence ID" value="RON88760.1"/>
    <property type="molecule type" value="Genomic_DNA"/>
</dbReference>